<protein>
    <submittedName>
        <fullName evidence="1">Uncharacterized protein</fullName>
    </submittedName>
</protein>
<proteinExistence type="predicted"/>
<reference evidence="1" key="1">
    <citation type="submission" date="2016-02" db="EMBL/GenBank/DDBJ databases">
        <title>WGS assembly of Manihot esculenta.</title>
        <authorList>
            <person name="Bredeson J.V."/>
            <person name="Prochnik S.E."/>
            <person name="Lyons J.B."/>
            <person name="Schmutz J."/>
            <person name="Grimwood J."/>
            <person name="Vrebalov J."/>
            <person name="Bart R.S."/>
            <person name="Amuge T."/>
            <person name="Ferguson M.E."/>
            <person name="Green R."/>
            <person name="Putnam N."/>
            <person name="Stites J."/>
            <person name="Rounsley S."/>
            <person name="Rokhsar D.S."/>
        </authorList>
    </citation>
    <scope>NUCLEOTIDE SEQUENCE [LARGE SCALE GENOMIC DNA]</scope>
    <source>
        <tissue evidence="1">Leaf</tissue>
    </source>
</reference>
<organism evidence="1">
    <name type="scientific">Manihot esculenta</name>
    <name type="common">Cassava</name>
    <name type="synonym">Jatropha manihot</name>
    <dbReference type="NCBI Taxonomy" id="3983"/>
    <lineage>
        <taxon>Eukaryota</taxon>
        <taxon>Viridiplantae</taxon>
        <taxon>Streptophyta</taxon>
        <taxon>Embryophyta</taxon>
        <taxon>Tracheophyta</taxon>
        <taxon>Spermatophyta</taxon>
        <taxon>Magnoliopsida</taxon>
        <taxon>eudicotyledons</taxon>
        <taxon>Gunneridae</taxon>
        <taxon>Pentapetalae</taxon>
        <taxon>rosids</taxon>
        <taxon>fabids</taxon>
        <taxon>Malpighiales</taxon>
        <taxon>Euphorbiaceae</taxon>
        <taxon>Crotonoideae</taxon>
        <taxon>Manihoteae</taxon>
        <taxon>Manihot</taxon>
    </lineage>
</organism>
<dbReference type="AlphaFoldDB" id="A0A2C9VU70"/>
<gene>
    <name evidence="1" type="ORF">MANES_06G174100</name>
</gene>
<accession>A0A2C9VU70</accession>
<sequence length="55" mass="6688">MMMCVNLGLKQMIFYYGNWEELVLYDRLEQVQCRSHYGLMQMKMTTINCILMDRT</sequence>
<evidence type="ECO:0000313" key="1">
    <source>
        <dbReference type="EMBL" id="OAY48645.1"/>
    </source>
</evidence>
<dbReference type="EMBL" id="CM004392">
    <property type="protein sequence ID" value="OAY48645.1"/>
    <property type="molecule type" value="Genomic_DNA"/>
</dbReference>
<name>A0A2C9VU70_MANES</name>